<gene>
    <name evidence="2" type="ORF">FC770_16360</name>
</gene>
<sequence length="203" mass="22123">MRHLRTACAWKAEQTHASLTRHLLEETYETLEAIELGEATGEWAHLREELGDLLLQVYFHAVVAEEKGEFTLDEVVQGIHDKMVRRNPHVFGPQAGQALTPDQINDLWQEAKAREKADVGEAAPTVPSGPELAAGLPPGLPALLWADKVADRAERAGQPLTVDPDDAGDSAPLGDRLLALVLEARAAGIDPEQALRDAVRTRL</sequence>
<feature type="domain" description="NTP pyrophosphohydrolase MazG-like" evidence="1">
    <location>
        <begin position="14"/>
        <end position="91"/>
    </location>
</feature>
<evidence type="ECO:0000313" key="2">
    <source>
        <dbReference type="EMBL" id="TKI60474.1"/>
    </source>
</evidence>
<dbReference type="Pfam" id="PF03819">
    <property type="entry name" value="MazG"/>
    <property type="match status" value="1"/>
</dbReference>
<dbReference type="PANTHER" id="PTHR30522">
    <property type="entry name" value="NUCLEOSIDE TRIPHOSPHATE PYROPHOSPHOHYDROLASE"/>
    <property type="match status" value="1"/>
</dbReference>
<dbReference type="InterPro" id="IPR004518">
    <property type="entry name" value="MazG-like_dom"/>
</dbReference>
<dbReference type="GO" id="GO:0046061">
    <property type="term" value="P:dATP catabolic process"/>
    <property type="evidence" value="ECO:0007669"/>
    <property type="project" value="TreeGrafter"/>
</dbReference>
<dbReference type="EMBL" id="SZPY01000005">
    <property type="protein sequence ID" value="TKI60474.1"/>
    <property type="molecule type" value="Genomic_DNA"/>
</dbReference>
<name>A0A4U2YII3_9ACTN</name>
<dbReference type="GO" id="GO:0046076">
    <property type="term" value="P:dTTP catabolic process"/>
    <property type="evidence" value="ECO:0007669"/>
    <property type="project" value="TreeGrafter"/>
</dbReference>
<dbReference type="InterPro" id="IPR048015">
    <property type="entry name" value="NTP-PPase_MazG-like_N"/>
</dbReference>
<dbReference type="GO" id="GO:0047429">
    <property type="term" value="F:nucleoside triphosphate diphosphatase activity"/>
    <property type="evidence" value="ECO:0007669"/>
    <property type="project" value="TreeGrafter"/>
</dbReference>
<protein>
    <submittedName>
        <fullName evidence="2">Nucleotide pyrophosphohydrolase</fullName>
    </submittedName>
</protein>
<organism evidence="2 3">
    <name type="scientific">Nocardioides jishulii</name>
    <dbReference type="NCBI Taxonomy" id="2575440"/>
    <lineage>
        <taxon>Bacteria</taxon>
        <taxon>Bacillati</taxon>
        <taxon>Actinomycetota</taxon>
        <taxon>Actinomycetes</taxon>
        <taxon>Propionibacteriales</taxon>
        <taxon>Nocardioidaceae</taxon>
        <taxon>Nocardioides</taxon>
    </lineage>
</organism>
<dbReference type="GO" id="GO:0046047">
    <property type="term" value="P:TTP catabolic process"/>
    <property type="evidence" value="ECO:0007669"/>
    <property type="project" value="TreeGrafter"/>
</dbReference>
<evidence type="ECO:0000259" key="1">
    <source>
        <dbReference type="Pfam" id="PF03819"/>
    </source>
</evidence>
<comment type="caution">
    <text evidence="2">The sequence shown here is derived from an EMBL/GenBank/DDBJ whole genome shotgun (WGS) entry which is preliminary data.</text>
</comment>
<evidence type="ECO:0000313" key="3">
    <source>
        <dbReference type="Proteomes" id="UP000307808"/>
    </source>
</evidence>
<dbReference type="Gene3D" id="1.10.287.1080">
    <property type="entry name" value="MazG-like"/>
    <property type="match status" value="1"/>
</dbReference>
<dbReference type="PANTHER" id="PTHR30522:SF0">
    <property type="entry name" value="NUCLEOSIDE TRIPHOSPHATE PYROPHOSPHOHYDROLASE"/>
    <property type="match status" value="1"/>
</dbReference>
<proteinExistence type="predicted"/>
<dbReference type="OrthoDB" id="9808939at2"/>
<keyword evidence="3" id="KW-1185">Reference proteome</keyword>
<dbReference type="Proteomes" id="UP000307808">
    <property type="component" value="Unassembled WGS sequence"/>
</dbReference>
<dbReference type="SUPFAM" id="SSF101386">
    <property type="entry name" value="all-alpha NTP pyrophosphatases"/>
    <property type="match status" value="1"/>
</dbReference>
<dbReference type="GO" id="GO:0046081">
    <property type="term" value="P:dUTP catabolic process"/>
    <property type="evidence" value="ECO:0007669"/>
    <property type="project" value="TreeGrafter"/>
</dbReference>
<dbReference type="InterPro" id="IPR011551">
    <property type="entry name" value="NTP_PyrPHydrolase_MazG"/>
</dbReference>
<dbReference type="AlphaFoldDB" id="A0A4U2YII3"/>
<accession>A0A4U2YII3</accession>
<dbReference type="CDD" id="cd11528">
    <property type="entry name" value="NTP-PPase_MazG_Nterm"/>
    <property type="match status" value="1"/>
</dbReference>
<dbReference type="GO" id="GO:0046052">
    <property type="term" value="P:UTP catabolic process"/>
    <property type="evidence" value="ECO:0007669"/>
    <property type="project" value="TreeGrafter"/>
</dbReference>
<reference evidence="2 3" key="1">
    <citation type="submission" date="2019-04" db="EMBL/GenBank/DDBJ databases">
        <authorList>
            <person name="Dong K."/>
        </authorList>
    </citation>
    <scope>NUCLEOTIDE SEQUENCE [LARGE SCALE GENOMIC DNA]</scope>
    <source>
        <strain evidence="3">dk3543</strain>
    </source>
</reference>
<keyword evidence="2" id="KW-0378">Hydrolase</keyword>
<dbReference type="GO" id="GO:0006203">
    <property type="term" value="P:dGTP catabolic process"/>
    <property type="evidence" value="ECO:0007669"/>
    <property type="project" value="TreeGrafter"/>
</dbReference>